<organism evidence="2 3">
    <name type="scientific">Anaeramoeba ignava</name>
    <name type="common">Anaerobic marine amoeba</name>
    <dbReference type="NCBI Taxonomy" id="1746090"/>
    <lineage>
        <taxon>Eukaryota</taxon>
        <taxon>Metamonada</taxon>
        <taxon>Anaeramoebidae</taxon>
        <taxon>Anaeramoeba</taxon>
    </lineage>
</organism>
<keyword evidence="1" id="KW-1133">Transmembrane helix</keyword>
<keyword evidence="1" id="KW-0472">Membrane</keyword>
<comment type="caution">
    <text evidence="2">The sequence shown here is derived from an EMBL/GenBank/DDBJ whole genome shotgun (WGS) entry which is preliminary data.</text>
</comment>
<feature type="transmembrane region" description="Helical" evidence="1">
    <location>
        <begin position="147"/>
        <end position="165"/>
    </location>
</feature>
<proteinExistence type="predicted"/>
<gene>
    <name evidence="2" type="ORF">M0811_09150</name>
</gene>
<protein>
    <submittedName>
        <fullName evidence="2">Uncharacterized protein</fullName>
    </submittedName>
</protein>
<feature type="transmembrane region" description="Helical" evidence="1">
    <location>
        <begin position="124"/>
        <end position="141"/>
    </location>
</feature>
<keyword evidence="1" id="KW-0812">Transmembrane</keyword>
<evidence type="ECO:0000313" key="3">
    <source>
        <dbReference type="Proteomes" id="UP001149090"/>
    </source>
</evidence>
<dbReference type="EMBL" id="JAPDFW010000078">
    <property type="protein sequence ID" value="KAJ5072936.1"/>
    <property type="molecule type" value="Genomic_DNA"/>
</dbReference>
<keyword evidence="3" id="KW-1185">Reference proteome</keyword>
<sequence length="198" mass="23411">MISLELFTFWFLFIETTILLIHLFRKFPGYFGALLTITSFFFPYFEYEHKTFYIKYFFKAFQFRDINKQFNEALNTCFAFPAISSIISSSIHGSFCLIQKTIQILTDILQMDFIMIDFKLKSSLILFLSFYLLITGLIIYFHGIRFVGSIIIFGFYFIFIIYLAFNGFAPKPNVGLLLGLIGSFLTIQREFFQNFYQK</sequence>
<dbReference type="AlphaFoldDB" id="A0A9Q0LGL1"/>
<name>A0A9Q0LGL1_ANAIG</name>
<feature type="transmembrane region" description="Helical" evidence="1">
    <location>
        <begin position="7"/>
        <end position="24"/>
    </location>
</feature>
<dbReference type="Proteomes" id="UP001149090">
    <property type="component" value="Unassembled WGS sequence"/>
</dbReference>
<feature type="transmembrane region" description="Helical" evidence="1">
    <location>
        <begin position="174"/>
        <end position="192"/>
    </location>
</feature>
<reference evidence="2" key="1">
    <citation type="submission" date="2022-10" db="EMBL/GenBank/DDBJ databases">
        <title>Novel sulphate-reducing endosymbionts in the free-living metamonad Anaeramoeba.</title>
        <authorList>
            <person name="Jerlstrom-Hultqvist J."/>
            <person name="Cepicka I."/>
            <person name="Gallot-Lavallee L."/>
            <person name="Salas-Leiva D."/>
            <person name="Curtis B.A."/>
            <person name="Zahonova K."/>
            <person name="Pipaliya S."/>
            <person name="Dacks J."/>
            <person name="Roger A.J."/>
        </authorList>
    </citation>
    <scope>NUCLEOTIDE SEQUENCE</scope>
    <source>
        <strain evidence="2">BMAN</strain>
    </source>
</reference>
<feature type="transmembrane region" description="Helical" evidence="1">
    <location>
        <begin position="30"/>
        <end position="47"/>
    </location>
</feature>
<evidence type="ECO:0000256" key="1">
    <source>
        <dbReference type="SAM" id="Phobius"/>
    </source>
</evidence>
<evidence type="ECO:0000313" key="2">
    <source>
        <dbReference type="EMBL" id="KAJ5072936.1"/>
    </source>
</evidence>
<accession>A0A9Q0LGL1</accession>